<protein>
    <submittedName>
        <fullName evidence="1">Uncharacterized protein</fullName>
    </submittedName>
</protein>
<comment type="caution">
    <text evidence="1">The sequence shown here is derived from an EMBL/GenBank/DDBJ whole genome shotgun (WGS) entry which is preliminary data.</text>
</comment>
<dbReference type="RefSeq" id="WP_114398345.1">
    <property type="nucleotide sequence ID" value="NZ_QEIM01000069.1"/>
</dbReference>
<sequence length="109" mass="12188">MATTYTWPVPRIPEQSAASRHRRFLPDQRPAADPSRIPDYAEFASMALRHGARWEITYRTGDAAPYRARHRAVEISLASDDLHALDCALAAFEPPPSARPYVLCRQAAA</sequence>
<organism evidence="1 2">
    <name type="scientific">Marinitenerispora sediminis</name>
    <dbReference type="NCBI Taxonomy" id="1931232"/>
    <lineage>
        <taxon>Bacteria</taxon>
        <taxon>Bacillati</taxon>
        <taxon>Actinomycetota</taxon>
        <taxon>Actinomycetes</taxon>
        <taxon>Streptosporangiales</taxon>
        <taxon>Nocardiopsidaceae</taxon>
        <taxon>Marinitenerispora</taxon>
    </lineage>
</organism>
<dbReference type="Proteomes" id="UP000253318">
    <property type="component" value="Unassembled WGS sequence"/>
</dbReference>
<accession>A0A368T5N4</accession>
<proteinExistence type="predicted"/>
<keyword evidence="2" id="KW-1185">Reference proteome</keyword>
<dbReference type="AlphaFoldDB" id="A0A368T5N4"/>
<reference evidence="1 2" key="1">
    <citation type="submission" date="2018-04" db="EMBL/GenBank/DDBJ databases">
        <title>Novel actinobacteria from marine sediment.</title>
        <authorList>
            <person name="Ng Z.Y."/>
            <person name="Tan G.Y.A."/>
        </authorList>
    </citation>
    <scope>NUCLEOTIDE SEQUENCE [LARGE SCALE GENOMIC DNA]</scope>
    <source>
        <strain evidence="1 2">TPS81</strain>
    </source>
</reference>
<gene>
    <name evidence="1" type="ORF">DEF24_12460</name>
</gene>
<dbReference type="OrthoDB" id="3434578at2"/>
<dbReference type="EMBL" id="QEIN01000085">
    <property type="protein sequence ID" value="RCV58692.1"/>
    <property type="molecule type" value="Genomic_DNA"/>
</dbReference>
<evidence type="ECO:0000313" key="1">
    <source>
        <dbReference type="EMBL" id="RCV58692.1"/>
    </source>
</evidence>
<evidence type="ECO:0000313" key="2">
    <source>
        <dbReference type="Proteomes" id="UP000253318"/>
    </source>
</evidence>
<name>A0A368T5N4_9ACTN</name>